<keyword evidence="6" id="KW-1185">Reference proteome</keyword>
<reference evidence="5 6" key="1">
    <citation type="submission" date="2021-01" db="EMBL/GenBank/DDBJ databases">
        <title>Belnapia mucosa sp. nov. and Belnapia arida sp. nov., isolated from the Tabernas Desert (Almeria, Spain).</title>
        <authorList>
            <person name="Molina-Menor E."/>
            <person name="Vidal-Verdu A."/>
            <person name="Calonge A."/>
            <person name="Satari L."/>
            <person name="Pereto J."/>
            <person name="Porcar M."/>
        </authorList>
    </citation>
    <scope>NUCLEOTIDE SEQUENCE [LARGE SCALE GENOMIC DNA]</scope>
    <source>
        <strain evidence="5 6">T18</strain>
    </source>
</reference>
<sequence>MPNKRKRHQTRRSRQCAALPFRQADGETQVMLVTSRETRRWVLPKGWTEKCGGAKQAEREAYEEAGIRGRITSVPIGAYAYPKRLPDGATVTCEVEVFPLAVDELLEDWPEKSERERRWFTLPQAAMAVDEGGLVTLMLNLARPEA</sequence>
<evidence type="ECO:0000313" key="5">
    <source>
        <dbReference type="EMBL" id="MBL6079460.1"/>
    </source>
</evidence>
<dbReference type="PANTHER" id="PTHR12629">
    <property type="entry name" value="DIPHOSPHOINOSITOL POLYPHOSPHATE PHOSPHOHYDROLASE"/>
    <property type="match status" value="1"/>
</dbReference>
<dbReference type="SUPFAM" id="SSF55811">
    <property type="entry name" value="Nudix"/>
    <property type="match status" value="1"/>
</dbReference>
<name>A0ABS1U461_9PROT</name>
<comment type="cofactor">
    <cofactor evidence="1">
        <name>Mg(2+)</name>
        <dbReference type="ChEBI" id="CHEBI:18420"/>
    </cofactor>
</comment>
<dbReference type="InterPro" id="IPR015797">
    <property type="entry name" value="NUDIX_hydrolase-like_dom_sf"/>
</dbReference>
<keyword evidence="2" id="KW-0479">Metal-binding</keyword>
<dbReference type="Proteomes" id="UP000660885">
    <property type="component" value="Unassembled WGS sequence"/>
</dbReference>
<dbReference type="GO" id="GO:0016787">
    <property type="term" value="F:hydrolase activity"/>
    <property type="evidence" value="ECO:0007669"/>
    <property type="project" value="UniProtKB-KW"/>
</dbReference>
<keyword evidence="3 5" id="KW-0378">Hydrolase</keyword>
<evidence type="ECO:0000256" key="2">
    <source>
        <dbReference type="ARBA" id="ARBA00022723"/>
    </source>
</evidence>
<keyword evidence="4" id="KW-0460">Magnesium</keyword>
<evidence type="ECO:0000256" key="4">
    <source>
        <dbReference type="ARBA" id="ARBA00022842"/>
    </source>
</evidence>
<organism evidence="5 6">
    <name type="scientific">Belnapia arida</name>
    <dbReference type="NCBI Taxonomy" id="2804533"/>
    <lineage>
        <taxon>Bacteria</taxon>
        <taxon>Pseudomonadati</taxon>
        <taxon>Pseudomonadota</taxon>
        <taxon>Alphaproteobacteria</taxon>
        <taxon>Acetobacterales</taxon>
        <taxon>Roseomonadaceae</taxon>
        <taxon>Belnapia</taxon>
    </lineage>
</organism>
<dbReference type="Gene3D" id="3.90.79.10">
    <property type="entry name" value="Nucleoside Triphosphate Pyrophosphohydrolase"/>
    <property type="match status" value="1"/>
</dbReference>
<dbReference type="InterPro" id="IPR047198">
    <property type="entry name" value="DDP-like_NUDIX"/>
</dbReference>
<accession>A0ABS1U461</accession>
<dbReference type="RefSeq" id="WP_202832686.1">
    <property type="nucleotide sequence ID" value="NZ_JAETWB010000006.1"/>
</dbReference>
<dbReference type="CDD" id="cd04666">
    <property type="entry name" value="NUDIX_DIPP2_like_Nudt4"/>
    <property type="match status" value="1"/>
</dbReference>
<dbReference type="EMBL" id="JAETWB010000006">
    <property type="protein sequence ID" value="MBL6079460.1"/>
    <property type="molecule type" value="Genomic_DNA"/>
</dbReference>
<evidence type="ECO:0000256" key="3">
    <source>
        <dbReference type="ARBA" id="ARBA00022801"/>
    </source>
</evidence>
<comment type="caution">
    <text evidence="5">The sequence shown here is derived from an EMBL/GenBank/DDBJ whole genome shotgun (WGS) entry which is preliminary data.</text>
</comment>
<evidence type="ECO:0000313" key="6">
    <source>
        <dbReference type="Proteomes" id="UP000660885"/>
    </source>
</evidence>
<gene>
    <name evidence="5" type="ORF">JMJ56_15680</name>
</gene>
<dbReference type="PANTHER" id="PTHR12629:SF0">
    <property type="entry name" value="DIPHOSPHOINOSITOL-POLYPHOSPHATE DIPHOSPHATASE"/>
    <property type="match status" value="1"/>
</dbReference>
<proteinExistence type="predicted"/>
<protein>
    <submittedName>
        <fullName evidence="5">NUDIX hydrolase</fullName>
    </submittedName>
</protein>
<evidence type="ECO:0000256" key="1">
    <source>
        <dbReference type="ARBA" id="ARBA00001946"/>
    </source>
</evidence>